<gene>
    <name evidence="1" type="ORF">AK37_06232</name>
</gene>
<dbReference type="Proteomes" id="UP000005064">
    <property type="component" value="Unassembled WGS sequence"/>
</dbReference>
<accession>H0JNQ3</accession>
<evidence type="ECO:0000313" key="2">
    <source>
        <dbReference type="Proteomes" id="UP000005064"/>
    </source>
</evidence>
<dbReference type="PATRIC" id="fig|1114960.4.peg.1253"/>
<dbReference type="AlphaFoldDB" id="H0JNQ3"/>
<dbReference type="RefSeq" id="WP_006551232.1">
    <property type="nucleotide sequence ID" value="NZ_AHBW01000033.1"/>
</dbReference>
<organism evidence="1 2">
    <name type="scientific">Rhodococcus pyridinivorans AK37</name>
    <dbReference type="NCBI Taxonomy" id="1114960"/>
    <lineage>
        <taxon>Bacteria</taxon>
        <taxon>Bacillati</taxon>
        <taxon>Actinomycetota</taxon>
        <taxon>Actinomycetes</taxon>
        <taxon>Mycobacteriales</taxon>
        <taxon>Nocardiaceae</taxon>
        <taxon>Rhodococcus</taxon>
    </lineage>
</organism>
<dbReference type="Gene3D" id="2.60.120.620">
    <property type="entry name" value="q2cbj1_9rhob like domain"/>
    <property type="match status" value="1"/>
</dbReference>
<name>H0JNQ3_9NOCA</name>
<reference evidence="1 2" key="1">
    <citation type="submission" date="2011-12" db="EMBL/GenBank/DDBJ databases">
        <authorList>
            <person name="Kriszt B."/>
            <person name="Tancsics A."/>
            <person name="Cserhati M."/>
            <person name="Toth A."/>
            <person name="Nagy I."/>
            <person name="Horvath B."/>
            <person name="Tamura T."/>
            <person name="Kukolya J."/>
            <person name="Szoboszlay S."/>
        </authorList>
    </citation>
    <scope>NUCLEOTIDE SEQUENCE [LARGE SCALE GENOMIC DNA]</scope>
    <source>
        <strain evidence="1 2">AK37</strain>
    </source>
</reference>
<protein>
    <recommendedName>
        <fullName evidence="3">BsmA domain containing protein</fullName>
    </recommendedName>
</protein>
<evidence type="ECO:0000313" key="1">
    <source>
        <dbReference type="EMBL" id="EHK85025.1"/>
    </source>
</evidence>
<dbReference type="GO" id="GO:0051213">
    <property type="term" value="F:dioxygenase activity"/>
    <property type="evidence" value="ECO:0007669"/>
    <property type="project" value="InterPro"/>
</dbReference>
<dbReference type="InterPro" id="IPR018724">
    <property type="entry name" value="2OG-Fe_dioxygenase"/>
</dbReference>
<comment type="caution">
    <text evidence="1">The sequence shown here is derived from an EMBL/GenBank/DDBJ whole genome shotgun (WGS) entry which is preliminary data.</text>
</comment>
<evidence type="ECO:0008006" key="3">
    <source>
        <dbReference type="Google" id="ProtNLM"/>
    </source>
</evidence>
<dbReference type="Pfam" id="PF10014">
    <property type="entry name" value="2OG-Fe_Oxy_2"/>
    <property type="match status" value="1"/>
</dbReference>
<proteinExistence type="predicted"/>
<sequence>MNTDLAQRGYALVDGLFATAEQLISYENCPHDPFMGNGTRYKRFSQFKLVHDSDGWGTELLPARAYTAPKEFNPVGGGFKRPYEPLEVDFSGIVTELADQLGLDRTTAWQINVHQNRSIAEPRRSGQLTPEGRHKDGHEFVTISAFARSNVTGGCTRVWSDEEAGQPLWEHTMTPGQTLLLDDRAVLHDVTDIQAATDVRGTRDILIVAYSRWDERWYGDEHDTAVLEPHVVPGRM</sequence>
<dbReference type="EMBL" id="AHBW01000033">
    <property type="protein sequence ID" value="EHK85025.1"/>
    <property type="molecule type" value="Genomic_DNA"/>
</dbReference>